<evidence type="ECO:0000256" key="9">
    <source>
        <dbReference type="PROSITE-ProRule" id="PRU00175"/>
    </source>
</evidence>
<dbReference type="Gramene" id="TKV94179">
    <property type="protein sequence ID" value="TKV94179"/>
    <property type="gene ID" value="SEVIR_9G276400v2"/>
</dbReference>
<feature type="compositionally biased region" description="Basic and acidic residues" evidence="10">
    <location>
        <begin position="304"/>
        <end position="322"/>
    </location>
</feature>
<dbReference type="AlphaFoldDB" id="A0A4U6SYN1"/>
<evidence type="ECO:0000313" key="13">
    <source>
        <dbReference type="EMBL" id="TKV94179.1"/>
    </source>
</evidence>
<dbReference type="InterPro" id="IPR013083">
    <property type="entry name" value="Znf_RING/FYVE/PHD"/>
</dbReference>
<dbReference type="PANTHER" id="PTHR12981:SF0">
    <property type="entry name" value="ZINC FINGER PROTEIN-LIKE 1"/>
    <property type="match status" value="1"/>
</dbReference>
<comment type="subcellular location">
    <subcellularLocation>
        <location evidence="1">Membrane</location>
        <topology evidence="1">Single-pass membrane protein</topology>
    </subcellularLocation>
</comment>
<feature type="region of interest" description="Disordered" evidence="10">
    <location>
        <begin position="301"/>
        <end position="322"/>
    </location>
</feature>
<keyword evidence="3 11" id="KW-0812">Transmembrane</keyword>
<dbReference type="GO" id="GO:0008270">
    <property type="term" value="F:zinc ion binding"/>
    <property type="evidence" value="ECO:0007669"/>
    <property type="project" value="UniProtKB-KW"/>
</dbReference>
<dbReference type="Pfam" id="PF25993">
    <property type="entry name" value="zf-B_box_ZFPL1"/>
    <property type="match status" value="1"/>
</dbReference>
<evidence type="ECO:0000256" key="7">
    <source>
        <dbReference type="ARBA" id="ARBA00022989"/>
    </source>
</evidence>
<dbReference type="PANTHER" id="PTHR12981">
    <property type="entry name" value="ZINC FINGER PROTEIN-LIKE 1"/>
    <property type="match status" value="1"/>
</dbReference>
<dbReference type="PROSITE" id="PS50089">
    <property type="entry name" value="ZF_RING_2"/>
    <property type="match status" value="1"/>
</dbReference>
<evidence type="ECO:0000256" key="1">
    <source>
        <dbReference type="ARBA" id="ARBA00004167"/>
    </source>
</evidence>
<gene>
    <name evidence="13" type="ORF">SEVIR_9G276400v2</name>
</gene>
<dbReference type="EMBL" id="CM016560">
    <property type="protein sequence ID" value="TKV94179.1"/>
    <property type="molecule type" value="Genomic_DNA"/>
</dbReference>
<feature type="region of interest" description="Disordered" evidence="10">
    <location>
        <begin position="233"/>
        <end position="253"/>
    </location>
</feature>
<evidence type="ECO:0000256" key="8">
    <source>
        <dbReference type="ARBA" id="ARBA00023136"/>
    </source>
</evidence>
<evidence type="ECO:0000256" key="6">
    <source>
        <dbReference type="ARBA" id="ARBA00022833"/>
    </source>
</evidence>
<dbReference type="Pfam" id="PF25998">
    <property type="entry name" value="U-box_ZFPL1"/>
    <property type="match status" value="1"/>
</dbReference>
<protein>
    <recommendedName>
        <fullName evidence="12">RING-type domain-containing protein</fullName>
    </recommendedName>
</protein>
<organism evidence="13 14">
    <name type="scientific">Setaria viridis</name>
    <name type="common">Green bristlegrass</name>
    <name type="synonym">Setaria italica subsp. viridis</name>
    <dbReference type="NCBI Taxonomy" id="4556"/>
    <lineage>
        <taxon>Eukaryota</taxon>
        <taxon>Viridiplantae</taxon>
        <taxon>Streptophyta</taxon>
        <taxon>Embryophyta</taxon>
        <taxon>Tracheophyta</taxon>
        <taxon>Spermatophyta</taxon>
        <taxon>Magnoliopsida</taxon>
        <taxon>Liliopsida</taxon>
        <taxon>Poales</taxon>
        <taxon>Poaceae</taxon>
        <taxon>PACMAD clade</taxon>
        <taxon>Panicoideae</taxon>
        <taxon>Panicodae</taxon>
        <taxon>Paniceae</taxon>
        <taxon>Cenchrinae</taxon>
        <taxon>Setaria</taxon>
    </lineage>
</organism>
<evidence type="ECO:0000313" key="14">
    <source>
        <dbReference type="Proteomes" id="UP000298652"/>
    </source>
</evidence>
<dbReference type="SUPFAM" id="SSF57850">
    <property type="entry name" value="RING/U-box"/>
    <property type="match status" value="1"/>
</dbReference>
<dbReference type="InterPro" id="IPR058730">
    <property type="entry name" value="U-box_ZFPL1-like"/>
</dbReference>
<evidence type="ECO:0000256" key="11">
    <source>
        <dbReference type="SAM" id="Phobius"/>
    </source>
</evidence>
<sequence>MVVCKCRKATRLYCFVHQVPVCGECICFQEHELCVVKNYAEWVVNSDYDWPQHCSSCNSVLEAGSEETTRLGCLHVMHTKCLISHIQNFPTQTAPAGYVCPSCSEPIWPPSSIKDTGSRLHAKLKEAIVQTGLEKNVFGNHFVTMPKADTRTPPAFASDPLKRLSSSGDRESNGANIISSAKDASLPSTLHSGMYSSASVGSGAPIHVEPEIVEIEGPSPVITQFPEQESNFIRSPSPHGPGAMTRKGATSVDRQNSEISYYADDEDGNRKKYTKRGTFRHRFLRMLLPFWSSALPTLPVTAPSKKESDAPEGRTRQRSSRMDPTKILLAMAIMACIATMGILYYRLSQRSLSENFVEDEIQ</sequence>
<keyword evidence="4" id="KW-0479">Metal-binding</keyword>
<keyword evidence="5 9" id="KW-0863">Zinc-finger</keyword>
<dbReference type="Proteomes" id="UP000298652">
    <property type="component" value="Chromosome 9"/>
</dbReference>
<dbReference type="GO" id="GO:0016020">
    <property type="term" value="C:membrane"/>
    <property type="evidence" value="ECO:0007669"/>
    <property type="project" value="UniProtKB-SubCell"/>
</dbReference>
<comment type="similarity">
    <text evidence="2">Belongs to the ZFPL1 family.</text>
</comment>
<dbReference type="OMA" id="MVVCKCK"/>
<accession>A0A4U6SYN1</accession>
<feature type="transmembrane region" description="Helical" evidence="11">
    <location>
        <begin position="327"/>
        <end position="345"/>
    </location>
</feature>
<evidence type="ECO:0000256" key="4">
    <source>
        <dbReference type="ARBA" id="ARBA00022723"/>
    </source>
</evidence>
<evidence type="ECO:0000256" key="5">
    <source>
        <dbReference type="ARBA" id="ARBA00022771"/>
    </source>
</evidence>
<evidence type="ECO:0000256" key="10">
    <source>
        <dbReference type="SAM" id="MobiDB-lite"/>
    </source>
</evidence>
<feature type="region of interest" description="Disordered" evidence="10">
    <location>
        <begin position="149"/>
        <end position="175"/>
    </location>
</feature>
<evidence type="ECO:0000256" key="2">
    <source>
        <dbReference type="ARBA" id="ARBA00005561"/>
    </source>
</evidence>
<dbReference type="GO" id="GO:0005794">
    <property type="term" value="C:Golgi apparatus"/>
    <property type="evidence" value="ECO:0007669"/>
    <property type="project" value="TreeGrafter"/>
</dbReference>
<keyword evidence="7 11" id="KW-1133">Transmembrane helix</keyword>
<evidence type="ECO:0000259" key="12">
    <source>
        <dbReference type="PROSITE" id="PS50089"/>
    </source>
</evidence>
<dbReference type="InterPro" id="IPR039043">
    <property type="entry name" value="ZFPL1"/>
</dbReference>
<dbReference type="InterPro" id="IPR058731">
    <property type="entry name" value="Znf-B_box_ZFPL1-like"/>
</dbReference>
<keyword evidence="6" id="KW-0862">Zinc</keyword>
<feature type="domain" description="RING-type" evidence="12">
    <location>
        <begin position="54"/>
        <end position="104"/>
    </location>
</feature>
<proteinExistence type="inferred from homology"/>
<dbReference type="Gene3D" id="3.30.40.10">
    <property type="entry name" value="Zinc/RING finger domain, C3HC4 (zinc finger)"/>
    <property type="match status" value="1"/>
</dbReference>
<keyword evidence="8 11" id="KW-0472">Membrane</keyword>
<keyword evidence="14" id="KW-1185">Reference proteome</keyword>
<reference evidence="13" key="1">
    <citation type="submission" date="2019-03" db="EMBL/GenBank/DDBJ databases">
        <title>WGS assembly of Setaria viridis.</title>
        <authorList>
            <person name="Huang P."/>
            <person name="Jenkins J."/>
            <person name="Grimwood J."/>
            <person name="Barry K."/>
            <person name="Healey A."/>
            <person name="Mamidi S."/>
            <person name="Sreedasyam A."/>
            <person name="Shu S."/>
            <person name="Feldman M."/>
            <person name="Wu J."/>
            <person name="Yu Y."/>
            <person name="Chen C."/>
            <person name="Johnson J."/>
            <person name="Rokhsar D."/>
            <person name="Baxter I."/>
            <person name="Schmutz J."/>
            <person name="Brutnell T."/>
            <person name="Kellogg E."/>
        </authorList>
    </citation>
    <scope>NUCLEOTIDE SEQUENCE [LARGE SCALE GENOMIC DNA]</scope>
</reference>
<dbReference type="InterPro" id="IPR001841">
    <property type="entry name" value="Znf_RING"/>
</dbReference>
<evidence type="ECO:0000256" key="3">
    <source>
        <dbReference type="ARBA" id="ARBA00022692"/>
    </source>
</evidence>
<name>A0A4U6SYN1_SETVI</name>